<dbReference type="PANTHER" id="PTHR11102:SF147">
    <property type="entry name" value="SEL1L ADAPTOR SUBUNIT OF ERAD E3 UBIQUITIN LIGASE"/>
    <property type="match status" value="1"/>
</dbReference>
<keyword evidence="3" id="KW-1133">Transmembrane helix</keyword>
<feature type="compositionally biased region" description="Low complexity" evidence="2">
    <location>
        <begin position="482"/>
        <end position="500"/>
    </location>
</feature>
<dbReference type="SMART" id="SM00671">
    <property type="entry name" value="SEL1"/>
    <property type="match status" value="6"/>
</dbReference>
<feature type="compositionally biased region" description="Gly residues" evidence="2">
    <location>
        <begin position="1664"/>
        <end position="1678"/>
    </location>
</feature>
<evidence type="ECO:0000256" key="1">
    <source>
        <dbReference type="ARBA" id="ARBA00038101"/>
    </source>
</evidence>
<feature type="compositionally biased region" description="Basic and acidic residues" evidence="2">
    <location>
        <begin position="1230"/>
        <end position="1247"/>
    </location>
</feature>
<feature type="signal peptide" evidence="4">
    <location>
        <begin position="1"/>
        <end position="20"/>
    </location>
</feature>
<dbReference type="Proteomes" id="UP000613740">
    <property type="component" value="Unassembled WGS sequence"/>
</dbReference>
<organism evidence="5 6">
    <name type="scientific">Chlamydomonas schloesseri</name>
    <dbReference type="NCBI Taxonomy" id="2026947"/>
    <lineage>
        <taxon>Eukaryota</taxon>
        <taxon>Viridiplantae</taxon>
        <taxon>Chlorophyta</taxon>
        <taxon>core chlorophytes</taxon>
        <taxon>Chlorophyceae</taxon>
        <taxon>CS clade</taxon>
        <taxon>Chlamydomonadales</taxon>
        <taxon>Chlamydomonadaceae</taxon>
        <taxon>Chlamydomonas</taxon>
    </lineage>
</organism>
<dbReference type="InterPro" id="IPR050767">
    <property type="entry name" value="Sel1_AlgK"/>
</dbReference>
<dbReference type="PANTHER" id="PTHR11102">
    <property type="entry name" value="SEL-1-LIKE PROTEIN"/>
    <property type="match status" value="1"/>
</dbReference>
<evidence type="ECO:0000313" key="5">
    <source>
        <dbReference type="EMBL" id="KAG2449087.1"/>
    </source>
</evidence>
<feature type="transmembrane region" description="Helical" evidence="3">
    <location>
        <begin position="1692"/>
        <end position="1708"/>
    </location>
</feature>
<evidence type="ECO:0000256" key="4">
    <source>
        <dbReference type="SAM" id="SignalP"/>
    </source>
</evidence>
<feature type="compositionally biased region" description="Low complexity" evidence="2">
    <location>
        <begin position="622"/>
        <end position="643"/>
    </location>
</feature>
<feature type="compositionally biased region" description="Low complexity" evidence="2">
    <location>
        <begin position="1264"/>
        <end position="1327"/>
    </location>
</feature>
<feature type="compositionally biased region" description="Basic and acidic residues" evidence="2">
    <location>
        <begin position="413"/>
        <end position="429"/>
    </location>
</feature>
<proteinExistence type="inferred from homology"/>
<comment type="similarity">
    <text evidence="1">Belongs to the sel-1 family.</text>
</comment>
<feature type="region of interest" description="Disordered" evidence="2">
    <location>
        <begin position="1390"/>
        <end position="1409"/>
    </location>
</feature>
<dbReference type="SUPFAM" id="SSF81901">
    <property type="entry name" value="HCP-like"/>
    <property type="match status" value="3"/>
</dbReference>
<keyword evidence="4" id="KW-0732">Signal</keyword>
<feature type="compositionally biased region" description="Low complexity" evidence="2">
    <location>
        <begin position="465"/>
        <end position="474"/>
    </location>
</feature>
<dbReference type="Gene3D" id="1.25.40.10">
    <property type="entry name" value="Tetratricopeptide repeat domain"/>
    <property type="match status" value="2"/>
</dbReference>
<keyword evidence="3" id="KW-0812">Transmembrane</keyword>
<feature type="compositionally biased region" description="Low complexity" evidence="2">
    <location>
        <begin position="227"/>
        <end position="252"/>
    </location>
</feature>
<feature type="compositionally biased region" description="Basic and acidic residues" evidence="2">
    <location>
        <begin position="328"/>
        <end position="342"/>
    </location>
</feature>
<feature type="chain" id="PRO_5032837818" evidence="4">
    <location>
        <begin position="21"/>
        <end position="1718"/>
    </location>
</feature>
<feature type="region of interest" description="Disordered" evidence="2">
    <location>
        <begin position="1213"/>
        <end position="1327"/>
    </location>
</feature>
<feature type="region of interest" description="Disordered" evidence="2">
    <location>
        <begin position="410"/>
        <end position="433"/>
    </location>
</feature>
<reference evidence="5" key="1">
    <citation type="journal article" date="2020" name="bioRxiv">
        <title>Comparative genomics of Chlamydomonas.</title>
        <authorList>
            <person name="Craig R.J."/>
            <person name="Hasan A.R."/>
            <person name="Ness R.W."/>
            <person name="Keightley P.D."/>
        </authorList>
    </citation>
    <scope>NUCLEOTIDE SEQUENCE</scope>
    <source>
        <strain evidence="5">CCAP 11/173</strain>
    </source>
</reference>
<keyword evidence="3" id="KW-0472">Membrane</keyword>
<feature type="compositionally biased region" description="Low complexity" evidence="2">
    <location>
        <begin position="315"/>
        <end position="325"/>
    </location>
</feature>
<dbReference type="InterPro" id="IPR011990">
    <property type="entry name" value="TPR-like_helical_dom_sf"/>
</dbReference>
<dbReference type="OrthoDB" id="27934at2759"/>
<evidence type="ECO:0000256" key="2">
    <source>
        <dbReference type="SAM" id="MobiDB-lite"/>
    </source>
</evidence>
<dbReference type="Pfam" id="PF08238">
    <property type="entry name" value="Sel1"/>
    <property type="match status" value="8"/>
</dbReference>
<evidence type="ECO:0000313" key="6">
    <source>
        <dbReference type="Proteomes" id="UP000613740"/>
    </source>
</evidence>
<dbReference type="GO" id="GO:0005789">
    <property type="term" value="C:endoplasmic reticulum membrane"/>
    <property type="evidence" value="ECO:0007669"/>
    <property type="project" value="TreeGrafter"/>
</dbReference>
<feature type="region of interest" description="Disordered" evidence="2">
    <location>
        <begin position="223"/>
        <end position="252"/>
    </location>
</feature>
<feature type="region of interest" description="Disordered" evidence="2">
    <location>
        <begin position="465"/>
        <end position="526"/>
    </location>
</feature>
<feature type="region of interest" description="Disordered" evidence="2">
    <location>
        <begin position="540"/>
        <end position="566"/>
    </location>
</feature>
<comment type="caution">
    <text evidence="5">The sequence shown here is derived from an EMBL/GenBank/DDBJ whole genome shotgun (WGS) entry which is preliminary data.</text>
</comment>
<accession>A0A835WKI2</accession>
<feature type="region of interest" description="Disordered" evidence="2">
    <location>
        <begin position="617"/>
        <end position="660"/>
    </location>
</feature>
<gene>
    <name evidence="5" type="ORF">HYH02_005836</name>
</gene>
<feature type="compositionally biased region" description="Low complexity" evidence="2">
    <location>
        <begin position="818"/>
        <end position="836"/>
    </location>
</feature>
<evidence type="ECO:0000256" key="3">
    <source>
        <dbReference type="SAM" id="Phobius"/>
    </source>
</evidence>
<protein>
    <submittedName>
        <fullName evidence="5">Uncharacterized protein</fullName>
    </submittedName>
</protein>
<feature type="compositionally biased region" description="Low complexity" evidence="2">
    <location>
        <begin position="580"/>
        <end position="600"/>
    </location>
</feature>
<dbReference type="EMBL" id="JAEHOD010000015">
    <property type="protein sequence ID" value="KAG2449087.1"/>
    <property type="molecule type" value="Genomic_DNA"/>
</dbReference>
<sequence>MRRLAWTLLCSLALLSVAIGQDAEGQPAHLQEQAAGEVWHTHEPAPGAAAGEPRQWKACADGTCSGGDAAELAHHYDAGDAAYTAGVPDPHNTEASNLGGAYEPAAAAETYAEEVIDAAAYGSVEEYVEAGEELDAASFVAVEEQVYYPDPEELQLYEQELQQAEQQQQYQQYYADAAADISGSYEAAADEGYSSGPEEVFYPDPEELRMYELQQLQAEQRLEEQHYQQQDSYASYEQYEQQQQQDPYAHYEQQQEDAYVTPPYDQQQEAEYPYALDNQQPGEASYEATYVAGEEQVFQPDPDELRMYEQEQRQLEQQQRQQQQQGGVHDHAAESASAHEVEAGYAGGAEAWHAEPGAAYADGAPAGGAAYDASVQEALRAEAAAEQQRLVEEQQMRDLYLQQEHQYGQAYDQHQEPHHDQAQQHHQEVAAEQPVQQQQLFEGHVQEAGAEGYFAEPQSQNWVNEGQHQEQNYEQNHEQHQEQYQQQYQQQDAGYQADDAVPQTQQWSVESQHEHEQQPSGQVVEEHGSWGAAGGVAAGEVQQHVQQHQQQTPHADSEPVQVDGHPHDHARQIHQMLQQEQELAQAQEQAQQEQGQQEQQPAHATDVEASALVDHASGAGHSTTDASAGDAAAVADAGSTEVAVDSGSGDQPQQAPAPATHTRLEIGINSPLGDLQADDVQKMVKTAQKLLYAEPSARNMREGLARLHEVDALVQKALHSKPVTRAPWPAPPPPRPAGGEGAVAEAPIPLPTRQPRSLGNEVATNRINGLFRAATATFQLAALRDAGLLPQAPQQEADLTPAAEGSEQQEDKAGTGTAESAAEQGAGPGASAGPSSRTGLAPRDPLATMVGLHQAAQAGSLEALMALADRHSQGVGAPASCPRGMHFAKVAAVYLLAEVEKEQRYAAPLMPVSLRDRHADGGYVAAEDAENGADVISLEEDMAMRGNPDAQRRMAYRRLVGRGMEADPEGAFHDFQAAAAQGDPYAIFNIGYMYLRGLFLPQNYTAAKEQFEQAAAKGLSSAYNGLGVLAWNGQGMPANLTAAREAFERGAALNNSDALYNLATMHYHGAGTPVNQSLAIEYFKRAYEHGHWRAPYMLALAHEAGAGVEPNCTAALKYMRAFFTDRSAWGDQLTAAVKLLDKGDTWGALVSYVLVAEQGSTTGAANAAWLLRRRAGYNGADADMLAARFFHRAARQGHSPSMVELGHMILAAAPPWTPPPPPPPPPPPAEEPKEPAKEESAKEEQPRAEQSPAEGGEQKRAEATEAASAAGSETQASASVQEAASGQAAGDTATAATQQDAAGTASATDSAASSSSAGSSTTEAEAVATSDIGSVTGSGAAAADGAAASGTAVEGAAAAASADGSGAAAEGAAAAGAAANDAAAGAAAGATATASPPPQPNTAEADLNNITVVNGTSRVPKNMYDPPPPPPLVAPGPLPTGRVVLGVTTADEAVAWYRAAAAAGDAEGLFYLGWATYHGLGTTENATFARLLWLRSFEVAGIRSNRAMAPLLALAGMRLDGWLAPVLGPHATARLYNSLERSHAAALAWARGSPLVAKLGGAASRAVEALQKLLLAAPEPGAGGSAGAGGEGETSGAGDDVEGGGGGGGRAGRQAESGIVALWGRFLDGVGANAKYAWRRVKRGEVAELAADVSDVARRWLGAGDSGSGSGEGGGSEGGAPPLTPGLLANENALMAAMTVALVVVLVVRRRRLAGRTA</sequence>
<keyword evidence="6" id="KW-1185">Reference proteome</keyword>
<feature type="region of interest" description="Disordered" evidence="2">
    <location>
        <begin position="580"/>
        <end position="605"/>
    </location>
</feature>
<feature type="compositionally biased region" description="Pro residues" evidence="2">
    <location>
        <begin position="1215"/>
        <end position="1229"/>
    </location>
</feature>
<dbReference type="InterPro" id="IPR006597">
    <property type="entry name" value="Sel1-like"/>
</dbReference>
<feature type="region of interest" description="Disordered" evidence="2">
    <location>
        <begin position="1662"/>
        <end position="1684"/>
    </location>
</feature>
<feature type="region of interest" description="Disordered" evidence="2">
    <location>
        <begin position="1581"/>
        <end position="1612"/>
    </location>
</feature>
<feature type="compositionally biased region" description="Gly residues" evidence="2">
    <location>
        <begin position="1581"/>
        <end position="1595"/>
    </location>
</feature>
<feature type="compositionally biased region" description="Low complexity" evidence="2">
    <location>
        <begin position="540"/>
        <end position="551"/>
    </location>
</feature>
<name>A0A835WKI2_9CHLO</name>
<feature type="region of interest" description="Disordered" evidence="2">
    <location>
        <begin position="798"/>
        <end position="843"/>
    </location>
</feature>
<dbReference type="GO" id="GO:0036503">
    <property type="term" value="P:ERAD pathway"/>
    <property type="evidence" value="ECO:0007669"/>
    <property type="project" value="TreeGrafter"/>
</dbReference>
<feature type="region of interest" description="Disordered" evidence="2">
    <location>
        <begin position="310"/>
        <end position="344"/>
    </location>
</feature>